<dbReference type="SUPFAM" id="SSF140453">
    <property type="entry name" value="EsxAB dimer-like"/>
    <property type="match status" value="1"/>
</dbReference>
<dbReference type="InterPro" id="IPR010310">
    <property type="entry name" value="T7SS_ESAT-6-like"/>
</dbReference>
<comment type="caution">
    <text evidence="2">The sequence shown here is derived from an EMBL/GenBank/DDBJ whole genome shotgun (WGS) entry which is preliminary data.</text>
</comment>
<sequence length="94" mass="10566">MGFKVNFAGLAAAADDMKNGAVRIATRLDDMDQALAPLRSDWTGSASEAYDIAKKNWTEALTDMKLLLQDISDQVRRDGEDFQGTENRNKQRWE</sequence>
<organism evidence="2 3">
    <name type="scientific">Microbacterium marinilacus</name>
    <dbReference type="NCBI Taxonomy" id="415209"/>
    <lineage>
        <taxon>Bacteria</taxon>
        <taxon>Bacillati</taxon>
        <taxon>Actinomycetota</taxon>
        <taxon>Actinomycetes</taxon>
        <taxon>Micrococcales</taxon>
        <taxon>Microbacteriaceae</taxon>
        <taxon>Microbacterium</taxon>
    </lineage>
</organism>
<dbReference type="RefSeq" id="WP_246604019.1">
    <property type="nucleotide sequence ID" value="NZ_BAAAYV010000009.1"/>
</dbReference>
<gene>
    <name evidence="2" type="ORF">GCM10022202_20260</name>
</gene>
<name>A0ABP7BHJ6_9MICO</name>
<dbReference type="EMBL" id="BAAAYV010000009">
    <property type="protein sequence ID" value="GAA3659472.1"/>
    <property type="molecule type" value="Genomic_DNA"/>
</dbReference>
<evidence type="ECO:0000313" key="3">
    <source>
        <dbReference type="Proteomes" id="UP001410795"/>
    </source>
</evidence>
<dbReference type="Gene3D" id="1.10.287.1060">
    <property type="entry name" value="ESAT-6-like"/>
    <property type="match status" value="1"/>
</dbReference>
<protein>
    <recommendedName>
        <fullName evidence="1">ESAT-6-like protein</fullName>
    </recommendedName>
</protein>
<accession>A0ABP7BHJ6</accession>
<evidence type="ECO:0000313" key="2">
    <source>
        <dbReference type="EMBL" id="GAA3659472.1"/>
    </source>
</evidence>
<dbReference type="InterPro" id="IPR036689">
    <property type="entry name" value="ESAT-6-like_sf"/>
</dbReference>
<keyword evidence="3" id="KW-1185">Reference proteome</keyword>
<dbReference type="Pfam" id="PF06013">
    <property type="entry name" value="WXG100"/>
    <property type="match status" value="1"/>
</dbReference>
<reference evidence="3" key="1">
    <citation type="journal article" date="2019" name="Int. J. Syst. Evol. Microbiol.">
        <title>The Global Catalogue of Microorganisms (GCM) 10K type strain sequencing project: providing services to taxonomists for standard genome sequencing and annotation.</title>
        <authorList>
            <consortium name="The Broad Institute Genomics Platform"/>
            <consortium name="The Broad Institute Genome Sequencing Center for Infectious Disease"/>
            <person name="Wu L."/>
            <person name="Ma J."/>
        </authorList>
    </citation>
    <scope>NUCLEOTIDE SEQUENCE [LARGE SCALE GENOMIC DNA]</scope>
    <source>
        <strain evidence="3">JCM 16546</strain>
    </source>
</reference>
<evidence type="ECO:0000256" key="1">
    <source>
        <dbReference type="RuleBase" id="RU362001"/>
    </source>
</evidence>
<proteinExistence type="inferred from homology"/>
<dbReference type="NCBIfam" id="TIGR03930">
    <property type="entry name" value="WXG100_ESAT6"/>
    <property type="match status" value="1"/>
</dbReference>
<dbReference type="Proteomes" id="UP001410795">
    <property type="component" value="Unassembled WGS sequence"/>
</dbReference>
<comment type="similarity">
    <text evidence="1">Belongs to the WXG100 family.</text>
</comment>